<evidence type="ECO:0000256" key="10">
    <source>
        <dbReference type="RuleBase" id="RU000509"/>
    </source>
</evidence>
<reference evidence="11 12" key="1">
    <citation type="journal article" date="2017" name="Nature">
        <title>The Apostasia genome and the evolution of orchids.</title>
        <authorList>
            <person name="Zhang G.Q."/>
            <person name="Liu K.W."/>
            <person name="Li Z."/>
            <person name="Lohaus R."/>
            <person name="Hsiao Y.Y."/>
            <person name="Niu S.C."/>
            <person name="Wang J.Y."/>
            <person name="Lin Y.C."/>
            <person name="Xu Q."/>
            <person name="Chen L.J."/>
            <person name="Yoshida K."/>
            <person name="Fujiwara S."/>
            <person name="Wang Z.W."/>
            <person name="Zhang Y.Q."/>
            <person name="Mitsuda N."/>
            <person name="Wang M."/>
            <person name="Liu G.H."/>
            <person name="Pecoraro L."/>
            <person name="Huang H.X."/>
            <person name="Xiao X.J."/>
            <person name="Lin M."/>
            <person name="Wu X.Y."/>
            <person name="Wu W.L."/>
            <person name="Chen Y.Y."/>
            <person name="Chang S.B."/>
            <person name="Sakamoto S."/>
            <person name="Ohme-Takagi M."/>
            <person name="Yagi M."/>
            <person name="Zeng S.J."/>
            <person name="Shen C.Y."/>
            <person name="Yeh C.M."/>
            <person name="Luo Y.B."/>
            <person name="Tsai W.C."/>
            <person name="Van de Peer Y."/>
            <person name="Liu Z.J."/>
        </authorList>
    </citation>
    <scope>NUCLEOTIDE SEQUENCE [LARGE SCALE GENOMIC DNA]</scope>
    <source>
        <strain evidence="12">cv. Shenzhen</strain>
        <tissue evidence="11">Stem</tissue>
    </source>
</reference>
<dbReference type="AlphaFoldDB" id="A0A2I0A3Z8"/>
<evidence type="ECO:0000256" key="7">
    <source>
        <dbReference type="ARBA" id="ARBA00023326"/>
    </source>
</evidence>
<accession>A0A2I0A3Z8</accession>
<evidence type="ECO:0000256" key="1">
    <source>
        <dbReference type="ARBA" id="ARBA00000546"/>
    </source>
</evidence>
<dbReference type="Pfam" id="PF01373">
    <property type="entry name" value="Glyco_hydro_14"/>
    <property type="match status" value="1"/>
</dbReference>
<feature type="binding site" evidence="9">
    <location>
        <position position="181"/>
    </location>
    <ligand>
        <name>substrate</name>
    </ligand>
</feature>
<evidence type="ECO:0000256" key="6">
    <source>
        <dbReference type="ARBA" id="ARBA00023295"/>
    </source>
</evidence>
<protein>
    <recommendedName>
        <fullName evidence="3 10">Beta-amylase</fullName>
        <ecNumber evidence="3 10">3.2.1.2</ecNumber>
    </recommendedName>
</protein>
<keyword evidence="4 10" id="KW-0378">Hydrolase</keyword>
<feature type="binding site" evidence="9">
    <location>
        <position position="425"/>
    </location>
    <ligand>
        <name>substrate</name>
    </ligand>
</feature>
<feature type="binding site" evidence="9">
    <location>
        <position position="229"/>
    </location>
    <ligand>
        <name>substrate</name>
    </ligand>
</feature>
<dbReference type="EC" id="3.2.1.2" evidence="3 10"/>
<feature type="binding site" evidence="9">
    <location>
        <position position="543"/>
    </location>
    <ligand>
        <name>substrate</name>
    </ligand>
</feature>
<dbReference type="GO" id="GO:0000272">
    <property type="term" value="P:polysaccharide catabolic process"/>
    <property type="evidence" value="ECO:0007669"/>
    <property type="project" value="UniProtKB-KW"/>
</dbReference>
<feature type="active site" description="Proton acceptor" evidence="8">
    <location>
        <position position="510"/>
    </location>
</feature>
<comment type="catalytic activity">
    <reaction evidence="1 10">
        <text>Hydrolysis of (1-&gt;4)-alpha-D-glucosidic linkages in polysaccharides so as to remove successive maltose units from the non-reducing ends of the chains.</text>
        <dbReference type="EC" id="3.2.1.2"/>
    </reaction>
</comment>
<dbReference type="STRING" id="1088818.A0A2I0A3Z8"/>
<dbReference type="InterPro" id="IPR018238">
    <property type="entry name" value="Glyco_hydro_14_CS"/>
</dbReference>
<dbReference type="OrthoDB" id="1660156at2759"/>
<evidence type="ECO:0000256" key="4">
    <source>
        <dbReference type="ARBA" id="ARBA00022801"/>
    </source>
</evidence>
<evidence type="ECO:0000256" key="3">
    <source>
        <dbReference type="ARBA" id="ARBA00012594"/>
    </source>
</evidence>
<organism evidence="11 12">
    <name type="scientific">Apostasia shenzhenica</name>
    <dbReference type="NCBI Taxonomy" id="1088818"/>
    <lineage>
        <taxon>Eukaryota</taxon>
        <taxon>Viridiplantae</taxon>
        <taxon>Streptophyta</taxon>
        <taxon>Embryophyta</taxon>
        <taxon>Tracheophyta</taxon>
        <taxon>Spermatophyta</taxon>
        <taxon>Magnoliopsida</taxon>
        <taxon>Liliopsida</taxon>
        <taxon>Asparagales</taxon>
        <taxon>Orchidaceae</taxon>
        <taxon>Apostasioideae</taxon>
        <taxon>Apostasia</taxon>
    </lineage>
</organism>
<gene>
    <name evidence="11" type="primary">BAM3</name>
    <name evidence="11" type="ORF">AXF42_Ash013364</name>
</gene>
<dbReference type="PANTHER" id="PTHR31352">
    <property type="entry name" value="BETA-AMYLASE 1, CHLOROPLASTIC"/>
    <property type="match status" value="1"/>
</dbReference>
<dbReference type="GO" id="GO:0016161">
    <property type="term" value="F:beta-amylase activity"/>
    <property type="evidence" value="ECO:0007669"/>
    <property type="project" value="UniProtKB-EC"/>
</dbReference>
<dbReference type="Proteomes" id="UP000236161">
    <property type="component" value="Unassembled WGS sequence"/>
</dbReference>
<dbReference type="EMBL" id="KZ452026">
    <property type="protein sequence ID" value="PKA50275.1"/>
    <property type="molecule type" value="Genomic_DNA"/>
</dbReference>
<evidence type="ECO:0000313" key="12">
    <source>
        <dbReference type="Proteomes" id="UP000236161"/>
    </source>
</evidence>
<evidence type="ECO:0000256" key="8">
    <source>
        <dbReference type="PIRSR" id="PIRSR601554-1"/>
    </source>
</evidence>
<evidence type="ECO:0000256" key="2">
    <source>
        <dbReference type="ARBA" id="ARBA00005652"/>
    </source>
</evidence>
<evidence type="ECO:0000256" key="9">
    <source>
        <dbReference type="PIRSR" id="PIRSR601554-2"/>
    </source>
</evidence>
<keyword evidence="7 10" id="KW-0624">Polysaccharide degradation</keyword>
<dbReference type="PRINTS" id="PR00750">
    <property type="entry name" value="BETAAMYLASE"/>
</dbReference>
<keyword evidence="12" id="KW-1185">Reference proteome</keyword>
<feature type="binding site" evidence="9">
    <location>
        <begin position="511"/>
        <end position="512"/>
    </location>
    <ligand>
        <name>substrate</name>
    </ligand>
</feature>
<feature type="active site" description="Proton donor" evidence="8">
    <location>
        <position position="313"/>
    </location>
</feature>
<dbReference type="Gene3D" id="3.20.20.80">
    <property type="entry name" value="Glycosidases"/>
    <property type="match status" value="1"/>
</dbReference>
<evidence type="ECO:0000313" key="11">
    <source>
        <dbReference type="EMBL" id="PKA50275.1"/>
    </source>
</evidence>
<sequence length="616" mass="67921">MTWPCVSSQFLAALFPPHCRRLLHRHACCPIPDVDPSPINPFPPQPLSPLLPLPLPPKPGRTSAAMVLTLRSSTPFLAAGKPHKPSDEFPASSVSLPAPLRASPARILPKLSAAPHCHAAAATERVHAGGSAAAGAGGRVPVYVMLPLDAVGACGEVRRARALNAGMAALRSAGAEGVMVDAWWGTAERAGPGRYDWEGYGELVRMAERNGLKMQVVMSFHRCGGNVGDSCEIPLPPWVLEETNRDPDIVYTDRSSRRNPEYISLGCDMLPVLCGRTPIQAYSDFMQSFRDRFQDYLGNVIVEIQVGMGPCGELRYPSYPESNGTWRFPGIGEFQCYDKYMMSSLRAAAVAVGHEEWGRSGPHDAGHYNQFPEETGFFRQEGTWNTEYGNFFLAWYSGELLLHGDRILAAAQSIFRHTRAKISAKVAGIHWHYKTRSHAAELTAGYFNTRHRDGYVPIARMLANRGAVMNFTCMEMRDEQQPESASCSPELLVRQVKAAAGAVAVELAGENALERYDEAAYAQVVATGRDNAGIGLSAFTYLRMNKRLFEDEKWRHFVAFVKRMEEGGRRALSLERETLKLHYINADVHASDHQGTEPNFDQQPSMIARTTLFSSS</sequence>
<feature type="binding site" evidence="9">
    <location>
        <position position="472"/>
    </location>
    <ligand>
        <name>substrate</name>
    </ligand>
</feature>
<evidence type="ECO:0000256" key="5">
    <source>
        <dbReference type="ARBA" id="ARBA00023277"/>
    </source>
</evidence>
<feature type="binding site" evidence="9">
    <location>
        <position position="221"/>
    </location>
    <ligand>
        <name>substrate</name>
    </ligand>
</feature>
<keyword evidence="5 10" id="KW-0119">Carbohydrate metabolism</keyword>
<proteinExistence type="inferred from homology"/>
<dbReference type="InterPro" id="IPR001554">
    <property type="entry name" value="Glyco_hydro_14"/>
</dbReference>
<feature type="binding site" evidence="9">
    <location>
        <position position="430"/>
    </location>
    <ligand>
        <name>substrate</name>
    </ligand>
</feature>
<dbReference type="PANTHER" id="PTHR31352:SF1">
    <property type="entry name" value="BETA-AMYLASE 3, CHLOROPLASTIC"/>
    <property type="match status" value="1"/>
</dbReference>
<name>A0A2I0A3Z8_9ASPA</name>
<dbReference type="InterPro" id="IPR017853">
    <property type="entry name" value="GH"/>
</dbReference>
<dbReference type="PROSITE" id="PS00506">
    <property type="entry name" value="BETA_AMYLASE_1"/>
    <property type="match status" value="1"/>
</dbReference>
<keyword evidence="6 10" id="KW-0326">Glycosidase</keyword>
<dbReference type="SUPFAM" id="SSF51445">
    <property type="entry name" value="(Trans)glycosidases"/>
    <property type="match status" value="1"/>
</dbReference>
<comment type="similarity">
    <text evidence="2 10">Belongs to the glycosyl hydrolase 14 family.</text>
</comment>